<evidence type="ECO:0000256" key="2">
    <source>
        <dbReference type="ARBA" id="ARBA00022729"/>
    </source>
</evidence>
<feature type="domain" description="Inhibitor I9" evidence="4">
    <location>
        <begin position="28"/>
        <end position="100"/>
    </location>
</feature>
<evidence type="ECO:0000256" key="1">
    <source>
        <dbReference type="ARBA" id="ARBA00011073"/>
    </source>
</evidence>
<keyword evidence="5" id="KW-0378">Hydrolase</keyword>
<dbReference type="InterPro" id="IPR010259">
    <property type="entry name" value="S8pro/Inhibitor_I9"/>
</dbReference>
<comment type="caution">
    <text evidence="5">The sequence shown here is derived from an EMBL/GenBank/DDBJ whole genome shotgun (WGS) entry which is preliminary data.</text>
</comment>
<dbReference type="SUPFAM" id="SSF52743">
    <property type="entry name" value="Subtilisin-like"/>
    <property type="match status" value="1"/>
</dbReference>
<dbReference type="GO" id="GO:0004252">
    <property type="term" value="F:serine-type endopeptidase activity"/>
    <property type="evidence" value="ECO:0007669"/>
    <property type="project" value="InterPro"/>
</dbReference>
<feature type="chain" id="PRO_5009188146" evidence="3">
    <location>
        <begin position="26"/>
        <end position="183"/>
    </location>
</feature>
<evidence type="ECO:0000256" key="3">
    <source>
        <dbReference type="SAM" id="SignalP"/>
    </source>
</evidence>
<comment type="similarity">
    <text evidence="1">Belongs to the peptidase S8 family.</text>
</comment>
<dbReference type="EMBL" id="LWDX02039690">
    <property type="protein sequence ID" value="OEL24437.1"/>
    <property type="molecule type" value="Genomic_DNA"/>
</dbReference>
<dbReference type="PANTHER" id="PTHR10795">
    <property type="entry name" value="PROPROTEIN CONVERTASE SUBTILISIN/KEXIN"/>
    <property type="match status" value="1"/>
</dbReference>
<dbReference type="Gene3D" id="3.30.70.80">
    <property type="entry name" value="Peptidase S8 propeptide/proteinase inhibitor I9"/>
    <property type="match status" value="1"/>
</dbReference>
<dbReference type="InterPro" id="IPR045051">
    <property type="entry name" value="SBT"/>
</dbReference>
<dbReference type="GO" id="GO:0006508">
    <property type="term" value="P:proteolysis"/>
    <property type="evidence" value="ECO:0007669"/>
    <property type="project" value="UniProtKB-KW"/>
</dbReference>
<protein>
    <submittedName>
        <fullName evidence="5">Subtilisin-like protease SBT4.9</fullName>
    </submittedName>
</protein>
<dbReference type="AlphaFoldDB" id="A0A1E5VH47"/>
<organism evidence="5 6">
    <name type="scientific">Dichanthelium oligosanthes</name>
    <dbReference type="NCBI Taxonomy" id="888268"/>
    <lineage>
        <taxon>Eukaryota</taxon>
        <taxon>Viridiplantae</taxon>
        <taxon>Streptophyta</taxon>
        <taxon>Embryophyta</taxon>
        <taxon>Tracheophyta</taxon>
        <taxon>Spermatophyta</taxon>
        <taxon>Magnoliopsida</taxon>
        <taxon>Liliopsida</taxon>
        <taxon>Poales</taxon>
        <taxon>Poaceae</taxon>
        <taxon>PACMAD clade</taxon>
        <taxon>Panicoideae</taxon>
        <taxon>Panicodae</taxon>
        <taxon>Paniceae</taxon>
        <taxon>Dichantheliinae</taxon>
        <taxon>Dichanthelium</taxon>
    </lineage>
</organism>
<evidence type="ECO:0000313" key="5">
    <source>
        <dbReference type="EMBL" id="OEL24437.1"/>
    </source>
</evidence>
<keyword evidence="6" id="KW-1185">Reference proteome</keyword>
<proteinExistence type="inferred from homology"/>
<dbReference type="OrthoDB" id="2014869at2759"/>
<dbReference type="STRING" id="888268.A0A1E5VH47"/>
<dbReference type="Proteomes" id="UP000095767">
    <property type="component" value="Unassembled WGS sequence"/>
</dbReference>
<keyword evidence="2 3" id="KW-0732">Signal</keyword>
<dbReference type="Pfam" id="PF05922">
    <property type="entry name" value="Inhibitor_I9"/>
    <property type="match status" value="1"/>
</dbReference>
<sequence>MGTDVLKVLAVSLLLAIFFLGTLHAYEASSDDDKDKQKLAHHELLSQVLYDGSSALDRIVYSYMRSINGFAARLTEQEKQKLSGTEGVLSVFPSRTYQLQTTRSWDFHAFPKNVRRSLPTEGDVIVGMLDTALWPGSPSSSDDSLGPPPARWKGACLNFTCNNKIIGARAYRQGLGGLSPVDT</sequence>
<gene>
    <name evidence="5" type="ORF">BAE44_0014542</name>
</gene>
<dbReference type="Gene3D" id="3.40.50.200">
    <property type="entry name" value="Peptidase S8/S53 domain"/>
    <property type="match status" value="1"/>
</dbReference>
<name>A0A1E5VH47_9POAL</name>
<reference evidence="5 6" key="1">
    <citation type="submission" date="2016-09" db="EMBL/GenBank/DDBJ databases">
        <title>The draft genome of Dichanthelium oligosanthes: A C3 panicoid grass species.</title>
        <authorList>
            <person name="Studer A.J."/>
            <person name="Schnable J.C."/>
            <person name="Brutnell T.P."/>
        </authorList>
    </citation>
    <scope>NUCLEOTIDE SEQUENCE [LARGE SCALE GENOMIC DNA]</scope>
    <source>
        <strain evidence="6">cv. Kellogg 1175</strain>
        <tissue evidence="5">Leaf</tissue>
    </source>
</reference>
<dbReference type="InterPro" id="IPR036852">
    <property type="entry name" value="Peptidase_S8/S53_dom_sf"/>
</dbReference>
<accession>A0A1E5VH47</accession>
<dbReference type="InterPro" id="IPR037045">
    <property type="entry name" value="S8pro/Inhibitor_I9_sf"/>
</dbReference>
<evidence type="ECO:0000259" key="4">
    <source>
        <dbReference type="Pfam" id="PF05922"/>
    </source>
</evidence>
<feature type="signal peptide" evidence="3">
    <location>
        <begin position="1"/>
        <end position="25"/>
    </location>
</feature>
<evidence type="ECO:0000313" key="6">
    <source>
        <dbReference type="Proteomes" id="UP000095767"/>
    </source>
</evidence>
<keyword evidence="5" id="KW-0645">Protease</keyword>